<evidence type="ECO:0000259" key="5">
    <source>
        <dbReference type="PROSITE" id="PS50887"/>
    </source>
</evidence>
<gene>
    <name evidence="6" type="ORF">SAMN05660420_02286</name>
</gene>
<dbReference type="CDD" id="cd01949">
    <property type="entry name" value="GGDEF"/>
    <property type="match status" value="1"/>
</dbReference>
<dbReference type="SMART" id="SM00304">
    <property type="entry name" value="HAMP"/>
    <property type="match status" value="1"/>
</dbReference>
<dbReference type="GO" id="GO:0052621">
    <property type="term" value="F:diguanylate cyclase activity"/>
    <property type="evidence" value="ECO:0007669"/>
    <property type="project" value="UniProtKB-EC"/>
</dbReference>
<feature type="transmembrane region" description="Helical" evidence="3">
    <location>
        <begin position="12"/>
        <end position="34"/>
    </location>
</feature>
<keyword evidence="3" id="KW-0812">Transmembrane</keyword>
<evidence type="ECO:0000259" key="4">
    <source>
        <dbReference type="PROSITE" id="PS50885"/>
    </source>
</evidence>
<dbReference type="GO" id="GO:0007165">
    <property type="term" value="P:signal transduction"/>
    <property type="evidence" value="ECO:0007669"/>
    <property type="project" value="InterPro"/>
</dbReference>
<dbReference type="Gene3D" id="6.10.340.10">
    <property type="match status" value="1"/>
</dbReference>
<dbReference type="Pfam" id="PF00990">
    <property type="entry name" value="GGDEF"/>
    <property type="match status" value="1"/>
</dbReference>
<dbReference type="GO" id="GO:0016020">
    <property type="term" value="C:membrane"/>
    <property type="evidence" value="ECO:0007669"/>
    <property type="project" value="InterPro"/>
</dbReference>
<dbReference type="NCBIfam" id="TIGR00254">
    <property type="entry name" value="GGDEF"/>
    <property type="match status" value="1"/>
</dbReference>
<dbReference type="SMART" id="SM00267">
    <property type="entry name" value="GGDEF"/>
    <property type="match status" value="1"/>
</dbReference>
<comment type="catalytic activity">
    <reaction evidence="2">
        <text>2 GTP = 3',3'-c-di-GMP + 2 diphosphate</text>
        <dbReference type="Rhea" id="RHEA:24898"/>
        <dbReference type="ChEBI" id="CHEBI:33019"/>
        <dbReference type="ChEBI" id="CHEBI:37565"/>
        <dbReference type="ChEBI" id="CHEBI:58805"/>
        <dbReference type="EC" id="2.7.7.65"/>
    </reaction>
</comment>
<feature type="transmembrane region" description="Helical" evidence="3">
    <location>
        <begin position="151"/>
        <end position="173"/>
    </location>
</feature>
<dbReference type="RefSeq" id="WP_092348422.1">
    <property type="nucleotide sequence ID" value="NZ_FNQN01000006.1"/>
</dbReference>
<dbReference type="InterPro" id="IPR003660">
    <property type="entry name" value="HAMP_dom"/>
</dbReference>
<dbReference type="STRING" id="37625.SAMN05660420_02286"/>
<feature type="domain" description="HAMP" evidence="4">
    <location>
        <begin position="173"/>
        <end position="225"/>
    </location>
</feature>
<dbReference type="InterPro" id="IPR000160">
    <property type="entry name" value="GGDEF_dom"/>
</dbReference>
<dbReference type="InterPro" id="IPR029787">
    <property type="entry name" value="Nucleotide_cyclase"/>
</dbReference>
<dbReference type="EC" id="2.7.7.65" evidence="1"/>
<dbReference type="PANTHER" id="PTHR45138">
    <property type="entry name" value="REGULATORY COMPONENTS OF SENSORY TRANSDUCTION SYSTEM"/>
    <property type="match status" value="1"/>
</dbReference>
<dbReference type="Gene3D" id="3.30.70.270">
    <property type="match status" value="1"/>
</dbReference>
<evidence type="ECO:0000256" key="1">
    <source>
        <dbReference type="ARBA" id="ARBA00012528"/>
    </source>
</evidence>
<dbReference type="PROSITE" id="PS50887">
    <property type="entry name" value="GGDEF"/>
    <property type="match status" value="1"/>
</dbReference>
<organism evidence="6 7">
    <name type="scientific">Desulfuromusa kysingii</name>
    <dbReference type="NCBI Taxonomy" id="37625"/>
    <lineage>
        <taxon>Bacteria</taxon>
        <taxon>Pseudomonadati</taxon>
        <taxon>Thermodesulfobacteriota</taxon>
        <taxon>Desulfuromonadia</taxon>
        <taxon>Desulfuromonadales</taxon>
        <taxon>Geopsychrobacteraceae</taxon>
        <taxon>Desulfuromusa</taxon>
    </lineage>
</organism>
<dbReference type="CDD" id="cd06225">
    <property type="entry name" value="HAMP"/>
    <property type="match status" value="1"/>
</dbReference>
<keyword evidence="3" id="KW-1133">Transmembrane helix</keyword>
<dbReference type="Proteomes" id="UP000199409">
    <property type="component" value="Unassembled WGS sequence"/>
</dbReference>
<dbReference type="PANTHER" id="PTHR45138:SF9">
    <property type="entry name" value="DIGUANYLATE CYCLASE DGCM-RELATED"/>
    <property type="match status" value="1"/>
</dbReference>
<dbReference type="InterPro" id="IPR050469">
    <property type="entry name" value="Diguanylate_Cyclase"/>
</dbReference>
<dbReference type="PROSITE" id="PS50885">
    <property type="entry name" value="HAMP"/>
    <property type="match status" value="1"/>
</dbReference>
<evidence type="ECO:0000313" key="7">
    <source>
        <dbReference type="Proteomes" id="UP000199409"/>
    </source>
</evidence>
<dbReference type="SUPFAM" id="SSF158472">
    <property type="entry name" value="HAMP domain-like"/>
    <property type="match status" value="1"/>
</dbReference>
<name>A0A1H4BMV3_9BACT</name>
<dbReference type="SUPFAM" id="SSF55073">
    <property type="entry name" value="Nucleotide cyclase"/>
    <property type="match status" value="1"/>
</dbReference>
<proteinExistence type="predicted"/>
<keyword evidence="3" id="KW-0472">Membrane</keyword>
<dbReference type="EMBL" id="FNQN01000006">
    <property type="protein sequence ID" value="SEA49384.1"/>
    <property type="molecule type" value="Genomic_DNA"/>
</dbReference>
<feature type="domain" description="GGDEF" evidence="5">
    <location>
        <begin position="261"/>
        <end position="388"/>
    </location>
</feature>
<protein>
    <recommendedName>
        <fullName evidence="1">diguanylate cyclase</fullName>
        <ecNumber evidence="1">2.7.7.65</ecNumber>
    </recommendedName>
</protein>
<dbReference type="InterPro" id="IPR043128">
    <property type="entry name" value="Rev_trsase/Diguanyl_cyclase"/>
</dbReference>
<dbReference type="AlphaFoldDB" id="A0A1H4BMV3"/>
<dbReference type="Pfam" id="PF00672">
    <property type="entry name" value="HAMP"/>
    <property type="match status" value="1"/>
</dbReference>
<dbReference type="FunFam" id="3.30.70.270:FF:000001">
    <property type="entry name" value="Diguanylate cyclase domain protein"/>
    <property type="match status" value="1"/>
</dbReference>
<sequence>MQVIKNIKFHSVALFLFWVLLIGLLVPITVGMIITLDLERTKLKNELSVFHHETLKTLVESTEDAMLSFSPDGVSNTVRFLLRDERIVSIEVFSDIFDLYLMKVSKEIPEHEIDSSTLRQIVSKDRENLGFVQITVDNGWIVPKLKQEHNIIIILFAAMFFCALLLVIPSIHFKILRPLQRLKKQAEVLSSGDLSIVCEWQGRDELTILGQTLEAMRSKLNENFNAMKEMAVTDDLTGLPNRREFYTELKILLNLSSRYNHQLSIAIFDIDYFKNVNDTYGHGIGDEVLKELSQLVAHKARKTDLLARIGGEEFAIVLPETSVSVAGRLLNELRTVVSGWSFPHGEKLTVSIGVTGYSGVESIEQLMETADKALYEAKEQGRDRVVIH</sequence>
<keyword evidence="7" id="KW-1185">Reference proteome</keyword>
<evidence type="ECO:0000256" key="2">
    <source>
        <dbReference type="ARBA" id="ARBA00034247"/>
    </source>
</evidence>
<evidence type="ECO:0000313" key="6">
    <source>
        <dbReference type="EMBL" id="SEA49384.1"/>
    </source>
</evidence>
<accession>A0A1H4BMV3</accession>
<dbReference type="OrthoDB" id="9813903at2"/>
<evidence type="ECO:0000256" key="3">
    <source>
        <dbReference type="SAM" id="Phobius"/>
    </source>
</evidence>
<reference evidence="6 7" key="1">
    <citation type="submission" date="2016-10" db="EMBL/GenBank/DDBJ databases">
        <authorList>
            <person name="de Groot N.N."/>
        </authorList>
    </citation>
    <scope>NUCLEOTIDE SEQUENCE [LARGE SCALE GENOMIC DNA]</scope>
    <source>
        <strain evidence="6 7">DSM 7343</strain>
    </source>
</reference>